<dbReference type="AlphaFoldDB" id="D7FLY7"/>
<feature type="compositionally biased region" description="Acidic residues" evidence="1">
    <location>
        <begin position="60"/>
        <end position="72"/>
    </location>
</feature>
<evidence type="ECO:0000256" key="2">
    <source>
        <dbReference type="SAM" id="Phobius"/>
    </source>
</evidence>
<gene>
    <name evidence="3" type="ORF">Esi_0162_0029</name>
</gene>
<feature type="compositionally biased region" description="Polar residues" evidence="1">
    <location>
        <begin position="126"/>
        <end position="136"/>
    </location>
</feature>
<keyword evidence="2" id="KW-0812">Transmembrane</keyword>
<dbReference type="InParanoid" id="D7FLY7"/>
<keyword evidence="2" id="KW-1133">Transmembrane helix</keyword>
<keyword evidence="4" id="KW-1185">Reference proteome</keyword>
<dbReference type="OrthoDB" id="10295873at2759"/>
<name>D7FLY7_ECTSI</name>
<organism evidence="3 4">
    <name type="scientific">Ectocarpus siliculosus</name>
    <name type="common">Brown alga</name>
    <name type="synonym">Conferva siliculosa</name>
    <dbReference type="NCBI Taxonomy" id="2880"/>
    <lineage>
        <taxon>Eukaryota</taxon>
        <taxon>Sar</taxon>
        <taxon>Stramenopiles</taxon>
        <taxon>Ochrophyta</taxon>
        <taxon>PX clade</taxon>
        <taxon>Phaeophyceae</taxon>
        <taxon>Ectocarpales</taxon>
        <taxon>Ectocarpaceae</taxon>
        <taxon>Ectocarpus</taxon>
    </lineage>
</organism>
<evidence type="ECO:0000256" key="1">
    <source>
        <dbReference type="SAM" id="MobiDB-lite"/>
    </source>
</evidence>
<feature type="region of interest" description="Disordered" evidence="1">
    <location>
        <begin position="59"/>
        <end position="81"/>
    </location>
</feature>
<proteinExistence type="predicted"/>
<keyword evidence="2" id="KW-0472">Membrane</keyword>
<dbReference type="EMBL" id="FN648158">
    <property type="protein sequence ID" value="CBJ29812.1"/>
    <property type="molecule type" value="Genomic_DNA"/>
</dbReference>
<feature type="region of interest" description="Disordered" evidence="1">
    <location>
        <begin position="114"/>
        <end position="136"/>
    </location>
</feature>
<dbReference type="EMBL" id="FN649746">
    <property type="protein sequence ID" value="CBJ29812.1"/>
    <property type="molecule type" value="Genomic_DNA"/>
</dbReference>
<feature type="transmembrane region" description="Helical" evidence="2">
    <location>
        <begin position="6"/>
        <end position="22"/>
    </location>
</feature>
<sequence>MILDAGVVVGTCALVVLVWNLGRMNNVMKELENQCCEEERTPDTFDIEAKGGGELVLVKDEEDDGQTTEEAEERSPTPTRQDVAMLKAAMRREHLQRMVPGTLTPDPWRSIFYGRGRPTDVGPCRSLSSSGHSMAG</sequence>
<dbReference type="Proteomes" id="UP000002630">
    <property type="component" value="Linkage Group LG21"/>
</dbReference>
<protein>
    <submittedName>
        <fullName evidence="3">Uncharacterized protein</fullName>
    </submittedName>
</protein>
<accession>D7FLY7</accession>
<evidence type="ECO:0000313" key="4">
    <source>
        <dbReference type="Proteomes" id="UP000002630"/>
    </source>
</evidence>
<reference evidence="3 4" key="1">
    <citation type="journal article" date="2010" name="Nature">
        <title>The Ectocarpus genome and the independent evolution of multicellularity in brown algae.</title>
        <authorList>
            <person name="Cock J.M."/>
            <person name="Sterck L."/>
            <person name="Rouze P."/>
            <person name="Scornet D."/>
            <person name="Allen A.E."/>
            <person name="Amoutzias G."/>
            <person name="Anthouard V."/>
            <person name="Artiguenave F."/>
            <person name="Aury J.M."/>
            <person name="Badger J.H."/>
            <person name="Beszteri B."/>
            <person name="Billiau K."/>
            <person name="Bonnet E."/>
            <person name="Bothwell J.H."/>
            <person name="Bowler C."/>
            <person name="Boyen C."/>
            <person name="Brownlee C."/>
            <person name="Carrano C.J."/>
            <person name="Charrier B."/>
            <person name="Cho G.Y."/>
            <person name="Coelho S.M."/>
            <person name="Collen J."/>
            <person name="Corre E."/>
            <person name="Da Silva C."/>
            <person name="Delage L."/>
            <person name="Delaroque N."/>
            <person name="Dittami S.M."/>
            <person name="Doulbeau S."/>
            <person name="Elias M."/>
            <person name="Farnham G."/>
            <person name="Gachon C.M."/>
            <person name="Gschloessl B."/>
            <person name="Heesch S."/>
            <person name="Jabbari K."/>
            <person name="Jubin C."/>
            <person name="Kawai H."/>
            <person name="Kimura K."/>
            <person name="Kloareg B."/>
            <person name="Kupper F.C."/>
            <person name="Lang D."/>
            <person name="Le Bail A."/>
            <person name="Leblanc C."/>
            <person name="Lerouge P."/>
            <person name="Lohr M."/>
            <person name="Lopez P.J."/>
            <person name="Martens C."/>
            <person name="Maumus F."/>
            <person name="Michel G."/>
            <person name="Miranda-Saavedra D."/>
            <person name="Morales J."/>
            <person name="Moreau H."/>
            <person name="Motomura T."/>
            <person name="Nagasato C."/>
            <person name="Napoli C.A."/>
            <person name="Nelson D.R."/>
            <person name="Nyvall-Collen P."/>
            <person name="Peters A.F."/>
            <person name="Pommier C."/>
            <person name="Potin P."/>
            <person name="Poulain J."/>
            <person name="Quesneville H."/>
            <person name="Read B."/>
            <person name="Rensing S.A."/>
            <person name="Ritter A."/>
            <person name="Rousvoal S."/>
            <person name="Samanta M."/>
            <person name="Samson G."/>
            <person name="Schroeder D.C."/>
            <person name="Segurens B."/>
            <person name="Strittmatter M."/>
            <person name="Tonon T."/>
            <person name="Tregear J.W."/>
            <person name="Valentin K."/>
            <person name="von Dassow P."/>
            <person name="Yamagishi T."/>
            <person name="Van de Peer Y."/>
            <person name="Wincker P."/>
        </authorList>
    </citation>
    <scope>NUCLEOTIDE SEQUENCE [LARGE SCALE GENOMIC DNA]</scope>
    <source>
        <strain evidence="4">Ec32 / CCAP1310/4</strain>
    </source>
</reference>
<evidence type="ECO:0000313" key="3">
    <source>
        <dbReference type="EMBL" id="CBJ29812.1"/>
    </source>
</evidence>